<keyword evidence="1" id="KW-0479">Metal-binding</keyword>
<dbReference type="EMBL" id="CAJOBZ010000005">
    <property type="protein sequence ID" value="CAF4792834.1"/>
    <property type="molecule type" value="Genomic_DNA"/>
</dbReference>
<protein>
    <recommendedName>
        <fullName evidence="5">RING-type domain-containing protein</fullName>
    </recommendedName>
</protein>
<feature type="domain" description="RING-type" evidence="5">
    <location>
        <begin position="78"/>
        <end position="118"/>
    </location>
</feature>
<organism evidence="6 7">
    <name type="scientific">Pieris macdunnoughi</name>
    <dbReference type="NCBI Taxonomy" id="345717"/>
    <lineage>
        <taxon>Eukaryota</taxon>
        <taxon>Metazoa</taxon>
        <taxon>Ecdysozoa</taxon>
        <taxon>Arthropoda</taxon>
        <taxon>Hexapoda</taxon>
        <taxon>Insecta</taxon>
        <taxon>Pterygota</taxon>
        <taxon>Neoptera</taxon>
        <taxon>Endopterygota</taxon>
        <taxon>Lepidoptera</taxon>
        <taxon>Glossata</taxon>
        <taxon>Ditrysia</taxon>
        <taxon>Papilionoidea</taxon>
        <taxon>Pieridae</taxon>
        <taxon>Pierinae</taxon>
        <taxon>Pieris</taxon>
    </lineage>
</organism>
<dbReference type="InterPro" id="IPR017907">
    <property type="entry name" value="Znf_RING_CS"/>
</dbReference>
<evidence type="ECO:0000259" key="5">
    <source>
        <dbReference type="PROSITE" id="PS50089"/>
    </source>
</evidence>
<dbReference type="PROSITE" id="PS50089">
    <property type="entry name" value="ZF_RING_2"/>
    <property type="match status" value="1"/>
</dbReference>
<dbReference type="SMART" id="SM00184">
    <property type="entry name" value="RING"/>
    <property type="match status" value="1"/>
</dbReference>
<keyword evidence="3" id="KW-0862">Zinc</keyword>
<comment type="caution">
    <text evidence="6">The sequence shown here is derived from an EMBL/GenBank/DDBJ whole genome shotgun (WGS) entry which is preliminary data.</text>
</comment>
<name>A0A821NTK1_9NEOP</name>
<dbReference type="Pfam" id="PF13923">
    <property type="entry name" value="zf-C3HC4_2"/>
    <property type="match status" value="1"/>
</dbReference>
<evidence type="ECO:0000313" key="7">
    <source>
        <dbReference type="Proteomes" id="UP000663880"/>
    </source>
</evidence>
<evidence type="ECO:0000313" key="6">
    <source>
        <dbReference type="EMBL" id="CAF4792834.1"/>
    </source>
</evidence>
<dbReference type="PANTHER" id="PTHR23041:SF78">
    <property type="entry name" value="E3 UBIQUITIN-PROTEIN LIGASE RNF4"/>
    <property type="match status" value="1"/>
</dbReference>
<dbReference type="PANTHER" id="PTHR23041">
    <property type="entry name" value="RING FINGER DOMAIN-CONTAINING"/>
    <property type="match status" value="1"/>
</dbReference>
<evidence type="ECO:0000256" key="2">
    <source>
        <dbReference type="ARBA" id="ARBA00022771"/>
    </source>
</evidence>
<dbReference type="InterPro" id="IPR001841">
    <property type="entry name" value="Znf_RING"/>
</dbReference>
<keyword evidence="7" id="KW-1185">Reference proteome</keyword>
<evidence type="ECO:0000256" key="4">
    <source>
        <dbReference type="PROSITE-ProRule" id="PRU00175"/>
    </source>
</evidence>
<evidence type="ECO:0000256" key="1">
    <source>
        <dbReference type="ARBA" id="ARBA00022723"/>
    </source>
</evidence>
<evidence type="ECO:0000256" key="3">
    <source>
        <dbReference type="ARBA" id="ARBA00022833"/>
    </source>
</evidence>
<dbReference type="Gene3D" id="3.30.40.10">
    <property type="entry name" value="Zinc/RING finger domain, C3HC4 (zinc finger)"/>
    <property type="match status" value="1"/>
</dbReference>
<sequence length="137" mass="15338">MADLTTIDLTNSLCLVNHHALSNLIIELDDTDESFSGNIAFESTPIRAPSKKLRQSLLKKKKLDKSPENTPDSKIGECSICCERLGKRPVSSTICGHIFCTTCIETALQHDKRCPQCRKTMKGAYKYHPIYIPLQSK</sequence>
<dbReference type="OrthoDB" id="6105938at2759"/>
<dbReference type="GO" id="GO:0008270">
    <property type="term" value="F:zinc ion binding"/>
    <property type="evidence" value="ECO:0007669"/>
    <property type="project" value="UniProtKB-KW"/>
</dbReference>
<dbReference type="InterPro" id="IPR013083">
    <property type="entry name" value="Znf_RING/FYVE/PHD"/>
</dbReference>
<keyword evidence="2 4" id="KW-0863">Zinc-finger</keyword>
<dbReference type="SUPFAM" id="SSF57850">
    <property type="entry name" value="RING/U-box"/>
    <property type="match status" value="1"/>
</dbReference>
<gene>
    <name evidence="6" type="ORF">PMACD_LOCUS2991</name>
</gene>
<dbReference type="AlphaFoldDB" id="A0A821NTK1"/>
<dbReference type="Proteomes" id="UP000663880">
    <property type="component" value="Unassembled WGS sequence"/>
</dbReference>
<accession>A0A821NTK1</accession>
<dbReference type="PROSITE" id="PS00518">
    <property type="entry name" value="ZF_RING_1"/>
    <property type="match status" value="1"/>
</dbReference>
<dbReference type="InterPro" id="IPR047134">
    <property type="entry name" value="RNF4"/>
</dbReference>
<proteinExistence type="predicted"/>
<reference evidence="6" key="1">
    <citation type="submission" date="2021-02" db="EMBL/GenBank/DDBJ databases">
        <authorList>
            <person name="Steward A R."/>
        </authorList>
    </citation>
    <scope>NUCLEOTIDE SEQUENCE</scope>
</reference>